<feature type="chain" id="PRO_5037617803" evidence="1">
    <location>
        <begin position="19"/>
        <end position="438"/>
    </location>
</feature>
<reference evidence="2" key="1">
    <citation type="journal article" date="2014" name="Int. J. Syst. Evol. Microbiol.">
        <title>Complete genome sequence of Corynebacterium casei LMG S-19264T (=DSM 44701T), isolated from a smear-ripened cheese.</title>
        <authorList>
            <consortium name="US DOE Joint Genome Institute (JGI-PGF)"/>
            <person name="Walter F."/>
            <person name="Albersmeier A."/>
            <person name="Kalinowski J."/>
            <person name="Ruckert C."/>
        </authorList>
    </citation>
    <scope>NUCLEOTIDE SEQUENCE</scope>
    <source>
        <strain evidence="2">CGMCC 1.12181</strain>
    </source>
</reference>
<evidence type="ECO:0000256" key="1">
    <source>
        <dbReference type="SAM" id="SignalP"/>
    </source>
</evidence>
<keyword evidence="1" id="KW-0732">Signal</keyword>
<feature type="signal peptide" evidence="1">
    <location>
        <begin position="1"/>
        <end position="18"/>
    </location>
</feature>
<proteinExistence type="predicted"/>
<dbReference type="AlphaFoldDB" id="A0A917CF98"/>
<evidence type="ECO:0000313" key="2">
    <source>
        <dbReference type="EMBL" id="GGF83676.1"/>
    </source>
</evidence>
<dbReference type="EMBL" id="BMEO01000001">
    <property type="protein sequence ID" value="GGF83676.1"/>
    <property type="molecule type" value="Genomic_DNA"/>
</dbReference>
<name>A0A917CF98_9GAMM</name>
<protein>
    <submittedName>
        <fullName evidence="2">Uncharacterized protein</fullName>
    </submittedName>
</protein>
<dbReference type="Proteomes" id="UP000605253">
    <property type="component" value="Unassembled WGS sequence"/>
</dbReference>
<gene>
    <name evidence="2" type="ORF">GCM10011365_00810</name>
</gene>
<dbReference type="RefSeq" id="WP_345258795.1">
    <property type="nucleotide sequence ID" value="NZ_BAABJF010000011.1"/>
</dbReference>
<comment type="caution">
    <text evidence="2">The sequence shown here is derived from an EMBL/GenBank/DDBJ whole genome shotgun (WGS) entry which is preliminary data.</text>
</comment>
<keyword evidence="3" id="KW-1185">Reference proteome</keyword>
<evidence type="ECO:0000313" key="3">
    <source>
        <dbReference type="Proteomes" id="UP000605253"/>
    </source>
</evidence>
<organism evidence="2 3">
    <name type="scientific">Marinicella pacifica</name>
    <dbReference type="NCBI Taxonomy" id="1171543"/>
    <lineage>
        <taxon>Bacteria</taxon>
        <taxon>Pseudomonadati</taxon>
        <taxon>Pseudomonadota</taxon>
        <taxon>Gammaproteobacteria</taxon>
        <taxon>Lysobacterales</taxon>
        <taxon>Marinicellaceae</taxon>
        <taxon>Marinicella</taxon>
    </lineage>
</organism>
<sequence length="438" mass="49558">MKYCYIIVLMVCSTPLWSQGNSPALVSGQKVQLKKMARDMEQIRKSIVATGPSEFQNPDIVQARQKRFKQFTEALNRYPQVNEPEVQAARNAYFALQKALKAEFKRASDQRQQLGDVQARMRKLQQNFDQYPVPEPMTPPFSAQEVKDWVKQASEARTVGEHNLKELNAIAPLAYLPNNPGVPQSGAPFDADDLKRMQRNAVHWQESVQKNYHSTADTTNNLLQQKLNEIKGRWQEDPTGDKKWVFLKEDQVEQAAALFAETKALAQSSLYLAQALQQDQSLATQALAAINQAEKTYQSKAEMALNASRLPEPATEDDDLTELAEEILEKPRYQFGSYGPIVLTTDKIIERESKSSEIDIDDVDIASNGDVKLSGTETTWTYRWQEFKFATPLKDPDGRWYIWWITAKKYSSGSSITPIGEWVAGTSTKGNPILPDNF</sequence>
<accession>A0A917CF98</accession>
<reference evidence="2" key="2">
    <citation type="submission" date="2020-09" db="EMBL/GenBank/DDBJ databases">
        <authorList>
            <person name="Sun Q."/>
            <person name="Zhou Y."/>
        </authorList>
    </citation>
    <scope>NUCLEOTIDE SEQUENCE</scope>
    <source>
        <strain evidence="2">CGMCC 1.12181</strain>
    </source>
</reference>